<feature type="domain" description="CCAAT-binding factor" evidence="2">
    <location>
        <begin position="286"/>
        <end position="440"/>
    </location>
</feature>
<dbReference type="Pfam" id="PF03914">
    <property type="entry name" value="CBF"/>
    <property type="match status" value="1"/>
</dbReference>
<evidence type="ECO:0000256" key="1">
    <source>
        <dbReference type="ARBA" id="ARBA00007797"/>
    </source>
</evidence>
<accession>A0AAV9I9E5</accession>
<gene>
    <name evidence="3" type="ORF">GAYE_SCF00G1847</name>
</gene>
<dbReference type="GO" id="GO:0032040">
    <property type="term" value="C:small-subunit processome"/>
    <property type="evidence" value="ECO:0007669"/>
    <property type="project" value="TreeGrafter"/>
</dbReference>
<dbReference type="AlphaFoldDB" id="A0AAV9I9E5"/>
<dbReference type="Proteomes" id="UP001300502">
    <property type="component" value="Unassembled WGS sequence"/>
</dbReference>
<dbReference type="GO" id="GO:0042254">
    <property type="term" value="P:ribosome biogenesis"/>
    <property type="evidence" value="ECO:0007669"/>
    <property type="project" value="InterPro"/>
</dbReference>
<comment type="similarity">
    <text evidence="1">Belongs to the CBF/MAK21 family.</text>
</comment>
<evidence type="ECO:0000259" key="2">
    <source>
        <dbReference type="Pfam" id="PF03914"/>
    </source>
</evidence>
<comment type="caution">
    <text evidence="3">The sequence shown here is derived from an EMBL/GenBank/DDBJ whole genome shotgun (WGS) entry which is preliminary data.</text>
</comment>
<proteinExistence type="inferred from homology"/>
<dbReference type="PANTHER" id="PTHR12455">
    <property type="entry name" value="NUCLEOLAR COMPLEX PROTEIN 4"/>
    <property type="match status" value="1"/>
</dbReference>
<protein>
    <recommendedName>
        <fullName evidence="2">CCAAT-binding factor domain-containing protein</fullName>
    </recommendedName>
</protein>
<dbReference type="PANTHER" id="PTHR12455:SF0">
    <property type="entry name" value="NUCLEOLAR COMPLEX PROTEIN 4 HOMOLOG"/>
    <property type="match status" value="1"/>
</dbReference>
<evidence type="ECO:0000313" key="3">
    <source>
        <dbReference type="EMBL" id="KAK4523949.1"/>
    </source>
</evidence>
<dbReference type="GO" id="GO:0030692">
    <property type="term" value="C:Noc4p-Nop14p complex"/>
    <property type="evidence" value="ECO:0007669"/>
    <property type="project" value="TreeGrafter"/>
</dbReference>
<keyword evidence="4" id="KW-1185">Reference proteome</keyword>
<dbReference type="InterPro" id="IPR027193">
    <property type="entry name" value="Noc4"/>
</dbReference>
<organism evidence="3 4">
    <name type="scientific">Galdieria yellowstonensis</name>
    <dbReference type="NCBI Taxonomy" id="3028027"/>
    <lineage>
        <taxon>Eukaryota</taxon>
        <taxon>Rhodophyta</taxon>
        <taxon>Bangiophyceae</taxon>
        <taxon>Galdieriales</taxon>
        <taxon>Galdieriaceae</taxon>
        <taxon>Galdieria</taxon>
    </lineage>
</organism>
<evidence type="ECO:0000313" key="4">
    <source>
        <dbReference type="Proteomes" id="UP001300502"/>
    </source>
</evidence>
<sequence>MTSEETQIERIIELELNISKNCADNCKYISELFQYLEPDRVVDASVRLKCLHSIRRILPIVFETFQVNLFSQETEPPSSFEQVERWLKQQIWKLCTYLEELSVSDNEQVANTALLIGATLSAQFQAWRVLFQRQIKKVIVSSSVGTENWSNFMDNMFLIYGDVALYTLDVIRSLQSIEDNMFVLYRIYELLSQGAQQMPNYLSQSNKLQDKLMTSQKVKEENFRKRLKKTFTDAVLFYLSCRLPESIELRILEEMGSTVIPYMTRPLLLVDYLTSLTEEEQRGVVSIMALNALFILIRDYGLDYPYFYDKLYRLLTVRNLMTKPFLRFLGKFLLAGLNISEEMVITFVKKLVRLATRLPPLPCHWCLICAVHLMVKYPSIARLVHYSTTITNSSIKEYFISRDPFDEFQKQCDSSSHAASTCLWELQLIQRHYMNSIRELFSYFKIDWSLRRKISSLPPKPEDILEQDIDVWIEQTQKTKKRKTDAIWQPDLPYAPLDIFSQQENITLK</sequence>
<dbReference type="EMBL" id="JANCYU010000020">
    <property type="protein sequence ID" value="KAK4523949.1"/>
    <property type="molecule type" value="Genomic_DNA"/>
</dbReference>
<reference evidence="3 4" key="1">
    <citation type="submission" date="2022-07" db="EMBL/GenBank/DDBJ databases">
        <title>Genome-wide signatures of adaptation to extreme environments.</title>
        <authorList>
            <person name="Cho C.H."/>
            <person name="Yoon H.S."/>
        </authorList>
    </citation>
    <scope>NUCLEOTIDE SEQUENCE [LARGE SCALE GENOMIC DNA]</scope>
    <source>
        <strain evidence="3 4">108.79 E11</strain>
    </source>
</reference>
<name>A0AAV9I9E5_9RHOD</name>
<dbReference type="InterPro" id="IPR005612">
    <property type="entry name" value="CCAAT-binding_factor"/>
</dbReference>